<dbReference type="Pfam" id="PF04801">
    <property type="entry name" value="RPC5"/>
    <property type="match status" value="1"/>
</dbReference>
<feature type="region of interest" description="Disordered" evidence="1">
    <location>
        <begin position="1"/>
        <end position="43"/>
    </location>
</feature>
<feature type="compositionally biased region" description="Acidic residues" evidence="1">
    <location>
        <begin position="25"/>
        <end position="43"/>
    </location>
</feature>
<dbReference type="GO" id="GO:0005666">
    <property type="term" value="C:RNA polymerase III complex"/>
    <property type="evidence" value="ECO:0007669"/>
    <property type="project" value="TreeGrafter"/>
</dbReference>
<sequence length="419" mass="46945">MPPKISFKPKIAATARSRKRVVEPVDGEGSDNDVDMQEDGVGDESEIMEDELQMQERLEEEKLNRARPVVKHDVLAVGSTSSSLGTPQDKDGEKFDHADLTAEKNTETKHSAKMEDLTLEDSPSSPTYSGDGSMDMDQDQTMEGDEERDKDPDYADEGDELVKEIPVYLSQGLAKYLYLFQYPVRAAALPYAHGHGPSKARIKPLSQLIELELPIDTNAQEYNRERGEELALGMNDKALRTAFDGELDDEEERELLDKQTLVSSLIPNATNYLAGVLRKDELHLTPFHGAVQLRPSFKYLDKIDEKKKQATRKVSEEDNKEMQQKTKAEDAAKAKALQVQVRSAADSEARRTTGPNKARLAEEENWTKLEYFDAETAEADIIYDRMFASHIGDLECATTVEDYLGLVSSNNSLRNVPEL</sequence>
<feature type="compositionally biased region" description="Basic and acidic residues" evidence="1">
    <location>
        <begin position="88"/>
        <end position="116"/>
    </location>
</feature>
<feature type="region of interest" description="Disordered" evidence="1">
    <location>
        <begin position="308"/>
        <end position="333"/>
    </location>
</feature>
<keyword evidence="2" id="KW-0240">DNA-directed RNA polymerase</keyword>
<reference evidence="2" key="1">
    <citation type="submission" date="2021-11" db="EMBL/GenBank/DDBJ databases">
        <authorList>
            <person name="Herlambang A."/>
            <person name="Guo Y."/>
            <person name="Takashima Y."/>
            <person name="Nishizawa T."/>
        </authorList>
    </citation>
    <scope>NUCLEOTIDE SEQUENCE</scope>
    <source>
        <strain evidence="2">E1425</strain>
    </source>
</reference>
<keyword evidence="3" id="KW-1185">Reference proteome</keyword>
<gene>
    <name evidence="2" type="ORF">EMPS_02982</name>
</gene>
<dbReference type="GO" id="GO:0042797">
    <property type="term" value="P:tRNA transcription by RNA polymerase III"/>
    <property type="evidence" value="ECO:0007669"/>
    <property type="project" value="TreeGrafter"/>
</dbReference>
<dbReference type="PANTHER" id="PTHR12069:SF0">
    <property type="entry name" value="DNA-DIRECTED RNA POLYMERASE III SUBUNIT RPC5"/>
    <property type="match status" value="1"/>
</dbReference>
<comment type="caution">
    <text evidence="2">The sequence shown here is derived from an EMBL/GenBank/DDBJ whole genome shotgun (WGS) entry which is preliminary data.</text>
</comment>
<evidence type="ECO:0000313" key="2">
    <source>
        <dbReference type="EMBL" id="GJJ70633.1"/>
    </source>
</evidence>
<protein>
    <submittedName>
        <fullName evidence="2">DNA-directed RNA polymerase III subunit RPC5</fullName>
    </submittedName>
</protein>
<organism evidence="2 3">
    <name type="scientific">Entomortierella parvispora</name>
    <dbReference type="NCBI Taxonomy" id="205924"/>
    <lineage>
        <taxon>Eukaryota</taxon>
        <taxon>Fungi</taxon>
        <taxon>Fungi incertae sedis</taxon>
        <taxon>Mucoromycota</taxon>
        <taxon>Mortierellomycotina</taxon>
        <taxon>Mortierellomycetes</taxon>
        <taxon>Mortierellales</taxon>
        <taxon>Mortierellaceae</taxon>
        <taxon>Entomortierella</taxon>
    </lineage>
</organism>
<dbReference type="InterPro" id="IPR006886">
    <property type="entry name" value="RNA_pol_III_Rpc5"/>
</dbReference>
<keyword evidence="2" id="KW-0804">Transcription</keyword>
<feature type="compositionally biased region" description="Polar residues" evidence="1">
    <location>
        <begin position="121"/>
        <end position="130"/>
    </location>
</feature>
<reference evidence="2" key="2">
    <citation type="journal article" date="2022" name="Microbiol. Resour. Announc.">
        <title>Whole-Genome Sequence of Entomortierella parvispora E1425, a Mucoromycotan Fungus Associated with Burkholderiaceae-Related Endosymbiotic Bacteria.</title>
        <authorList>
            <person name="Herlambang A."/>
            <person name="Guo Y."/>
            <person name="Takashima Y."/>
            <person name="Narisawa K."/>
            <person name="Ohta H."/>
            <person name="Nishizawa T."/>
        </authorList>
    </citation>
    <scope>NUCLEOTIDE SEQUENCE</scope>
    <source>
        <strain evidence="2">E1425</strain>
    </source>
</reference>
<name>A0A9P3H6F8_9FUNG</name>
<dbReference type="OrthoDB" id="340681at2759"/>
<accession>A0A9P3H6F8</accession>
<proteinExistence type="predicted"/>
<evidence type="ECO:0000313" key="3">
    <source>
        <dbReference type="Proteomes" id="UP000827284"/>
    </source>
</evidence>
<feature type="compositionally biased region" description="Acidic residues" evidence="1">
    <location>
        <begin position="134"/>
        <end position="146"/>
    </location>
</feature>
<dbReference type="AlphaFoldDB" id="A0A9P3H6F8"/>
<evidence type="ECO:0000256" key="1">
    <source>
        <dbReference type="SAM" id="MobiDB-lite"/>
    </source>
</evidence>
<dbReference type="PANTHER" id="PTHR12069">
    <property type="entry name" value="DNA-DIRECTED RNA POLYMERASES III 80 KDA POLYPEPTIDE RNA POLYMERASE III SUBUNIT 5"/>
    <property type="match status" value="1"/>
</dbReference>
<dbReference type="Proteomes" id="UP000827284">
    <property type="component" value="Unassembled WGS sequence"/>
</dbReference>
<dbReference type="EMBL" id="BQFW01000004">
    <property type="protein sequence ID" value="GJJ70633.1"/>
    <property type="molecule type" value="Genomic_DNA"/>
</dbReference>
<feature type="region of interest" description="Disordered" evidence="1">
    <location>
        <begin position="73"/>
        <end position="156"/>
    </location>
</feature>